<comment type="caution">
    <text evidence="4">The sequence shown here is derived from an EMBL/GenBank/DDBJ whole genome shotgun (WGS) entry which is preliminary data.</text>
</comment>
<evidence type="ECO:0000313" key="4">
    <source>
        <dbReference type="EMBL" id="GAA4428076.1"/>
    </source>
</evidence>
<keyword evidence="1" id="KW-0812">Transmembrane</keyword>
<dbReference type="Proteomes" id="UP001500552">
    <property type="component" value="Unassembled WGS sequence"/>
</dbReference>
<dbReference type="EMBL" id="BAABHC010000004">
    <property type="protein sequence ID" value="GAA4428076.1"/>
    <property type="molecule type" value="Genomic_DNA"/>
</dbReference>
<keyword evidence="1" id="KW-0472">Membrane</keyword>
<sequence length="225" mass="24963">MRLNAGLAALLTGFLLYFAPAPAQAQVITEGADSVRVLVPDTLEGDKGFFLANFKNIKNLDRPAKAALWSAVIPGGGQFYNKAYWKIPIVYATGAVLGYFLIDNNTKYQSFRTALLLRSDKDSTTVDEYANNPEFPSLNETFGGDALRNIKFRRDYYRRNRDLTVLLSIGAYALQMAEAYVHAHLKEFDVSDDLALRVQPNLIPVTAATTTMAPALTITLYTRPK</sequence>
<keyword evidence="1" id="KW-1133">Transmembrane helix</keyword>
<accession>A0ABP8LFL9</accession>
<protein>
    <recommendedName>
        <fullName evidence="3">DUF5683 domain-containing protein</fullName>
    </recommendedName>
</protein>
<dbReference type="InterPro" id="IPR043738">
    <property type="entry name" value="DUF5683"/>
</dbReference>
<keyword evidence="2" id="KW-0732">Signal</keyword>
<organism evidence="4 5">
    <name type="scientific">Pontibacter saemangeumensis</name>
    <dbReference type="NCBI Taxonomy" id="1084525"/>
    <lineage>
        <taxon>Bacteria</taxon>
        <taxon>Pseudomonadati</taxon>
        <taxon>Bacteroidota</taxon>
        <taxon>Cytophagia</taxon>
        <taxon>Cytophagales</taxon>
        <taxon>Hymenobacteraceae</taxon>
        <taxon>Pontibacter</taxon>
    </lineage>
</organism>
<dbReference type="Pfam" id="PF18935">
    <property type="entry name" value="DUF5683"/>
    <property type="match status" value="1"/>
</dbReference>
<evidence type="ECO:0000313" key="5">
    <source>
        <dbReference type="Proteomes" id="UP001500552"/>
    </source>
</evidence>
<dbReference type="RefSeq" id="WP_345157520.1">
    <property type="nucleotide sequence ID" value="NZ_BAABHC010000004.1"/>
</dbReference>
<keyword evidence="5" id="KW-1185">Reference proteome</keyword>
<proteinExistence type="predicted"/>
<evidence type="ECO:0000256" key="1">
    <source>
        <dbReference type="SAM" id="Phobius"/>
    </source>
</evidence>
<evidence type="ECO:0000256" key="2">
    <source>
        <dbReference type="SAM" id="SignalP"/>
    </source>
</evidence>
<feature type="transmembrane region" description="Helical" evidence="1">
    <location>
        <begin position="202"/>
        <end position="221"/>
    </location>
</feature>
<name>A0ABP8LFL9_9BACT</name>
<feature type="domain" description="DUF5683" evidence="3">
    <location>
        <begin position="61"/>
        <end position="219"/>
    </location>
</feature>
<feature type="chain" id="PRO_5045117341" description="DUF5683 domain-containing protein" evidence="2">
    <location>
        <begin position="26"/>
        <end position="225"/>
    </location>
</feature>
<feature type="transmembrane region" description="Helical" evidence="1">
    <location>
        <begin position="83"/>
        <end position="102"/>
    </location>
</feature>
<feature type="transmembrane region" description="Helical" evidence="1">
    <location>
        <begin position="163"/>
        <end position="182"/>
    </location>
</feature>
<reference evidence="5" key="1">
    <citation type="journal article" date="2019" name="Int. J. Syst. Evol. Microbiol.">
        <title>The Global Catalogue of Microorganisms (GCM) 10K type strain sequencing project: providing services to taxonomists for standard genome sequencing and annotation.</title>
        <authorList>
            <consortium name="The Broad Institute Genomics Platform"/>
            <consortium name="The Broad Institute Genome Sequencing Center for Infectious Disease"/>
            <person name="Wu L."/>
            <person name="Ma J."/>
        </authorList>
    </citation>
    <scope>NUCLEOTIDE SEQUENCE [LARGE SCALE GENOMIC DNA]</scope>
    <source>
        <strain evidence="5">JCM 17926</strain>
    </source>
</reference>
<gene>
    <name evidence="4" type="ORF">GCM10023188_11930</name>
</gene>
<evidence type="ECO:0000259" key="3">
    <source>
        <dbReference type="Pfam" id="PF18935"/>
    </source>
</evidence>
<feature type="signal peptide" evidence="2">
    <location>
        <begin position="1"/>
        <end position="25"/>
    </location>
</feature>